<protein>
    <submittedName>
        <fullName evidence="1">Uncharacterized protein</fullName>
    </submittedName>
</protein>
<name>A0A6C0DK83_9ZZZZ</name>
<dbReference type="EMBL" id="MN739626">
    <property type="protein sequence ID" value="QHT16694.1"/>
    <property type="molecule type" value="Genomic_DNA"/>
</dbReference>
<dbReference type="AlphaFoldDB" id="A0A6C0DK83"/>
<accession>A0A6C0DK83</accession>
<sequence>MSDLRIVTIRKSVSVDPSKILLPLLFINPALGYSVDSIIRYIHSSPDVVLKLNLFPHRIKEYYWIQEGIPGQQPWFALGCLEENLYFFYKAFTHSTFDKNGHMDLWVSHRFSDLIQYAMDKFTYNTYIQYTSDELSSDS</sequence>
<organism evidence="1">
    <name type="scientific">viral metagenome</name>
    <dbReference type="NCBI Taxonomy" id="1070528"/>
    <lineage>
        <taxon>unclassified sequences</taxon>
        <taxon>metagenomes</taxon>
        <taxon>organismal metagenomes</taxon>
    </lineage>
</organism>
<evidence type="ECO:0000313" key="1">
    <source>
        <dbReference type="EMBL" id="QHT16694.1"/>
    </source>
</evidence>
<reference evidence="1" key="1">
    <citation type="journal article" date="2020" name="Nature">
        <title>Giant virus diversity and host interactions through global metagenomics.</title>
        <authorList>
            <person name="Schulz F."/>
            <person name="Roux S."/>
            <person name="Paez-Espino D."/>
            <person name="Jungbluth S."/>
            <person name="Walsh D.A."/>
            <person name="Denef V.J."/>
            <person name="McMahon K.D."/>
            <person name="Konstantinidis K.T."/>
            <person name="Eloe-Fadrosh E.A."/>
            <person name="Kyrpides N.C."/>
            <person name="Woyke T."/>
        </authorList>
    </citation>
    <scope>NUCLEOTIDE SEQUENCE</scope>
    <source>
        <strain evidence="1">GVMAG-M-3300023174-189</strain>
    </source>
</reference>
<proteinExistence type="predicted"/>